<evidence type="ECO:0000313" key="5">
    <source>
        <dbReference type="EMBL" id="TPN85188.1"/>
    </source>
</evidence>
<dbReference type="InterPro" id="IPR009057">
    <property type="entry name" value="Homeodomain-like_sf"/>
</dbReference>
<dbReference type="Gene3D" id="1.10.10.60">
    <property type="entry name" value="Homeodomain-like"/>
    <property type="match status" value="2"/>
</dbReference>
<gene>
    <name evidence="5" type="ORF">FHK87_14260</name>
</gene>
<dbReference type="SMART" id="SM00342">
    <property type="entry name" value="HTH_ARAC"/>
    <property type="match status" value="1"/>
</dbReference>
<dbReference type="GO" id="GO:0043565">
    <property type="term" value="F:sequence-specific DNA binding"/>
    <property type="evidence" value="ECO:0007669"/>
    <property type="project" value="InterPro"/>
</dbReference>
<dbReference type="EMBL" id="VFWZ01000004">
    <property type="protein sequence ID" value="TPN85188.1"/>
    <property type="molecule type" value="Genomic_DNA"/>
</dbReference>
<evidence type="ECO:0000256" key="2">
    <source>
        <dbReference type="ARBA" id="ARBA00023125"/>
    </source>
</evidence>
<dbReference type="Proteomes" id="UP000315540">
    <property type="component" value="Unassembled WGS sequence"/>
</dbReference>
<dbReference type="GO" id="GO:0003700">
    <property type="term" value="F:DNA-binding transcription factor activity"/>
    <property type="evidence" value="ECO:0007669"/>
    <property type="project" value="InterPro"/>
</dbReference>
<dbReference type="AlphaFoldDB" id="A0A504JBE5"/>
<dbReference type="PANTHER" id="PTHR43280:SF32">
    <property type="entry name" value="TRANSCRIPTIONAL REGULATORY PROTEIN"/>
    <property type="match status" value="1"/>
</dbReference>
<dbReference type="OrthoDB" id="2600165at2"/>
<evidence type="ECO:0000256" key="3">
    <source>
        <dbReference type="ARBA" id="ARBA00023163"/>
    </source>
</evidence>
<sequence>MDQLYRLSKISDYHNFANLSAPSHPLISLVDYSKVRYPEDIKGSKLVQEYYSIGLKRNVPYKFFYGQQEYDFDEGLMTFIAPNQVMSIGKNPNIGSKDPSGWLLFVHPDFLWNTALAKSIKSYEFFGYSIRESLFLSEREEQMMVGILKNIEREYLSNTDKFSQKIIVSQLELLLNYAERFYERQFITRNKSNHHILEKLETILISHFKEDNLIEIGLPSVEHIASQLNLSPNYLSSMLTSLTGMSTQQHIHNKLIEKAKEQLSITQLPISEIAYSLGFERPSSFTKLFKSKTQVSPLAFRKSFN</sequence>
<evidence type="ECO:0000313" key="6">
    <source>
        <dbReference type="Proteomes" id="UP000315540"/>
    </source>
</evidence>
<reference evidence="5 6" key="1">
    <citation type="submission" date="2019-06" db="EMBL/GenBank/DDBJ databases">
        <authorList>
            <person name="Meng X."/>
        </authorList>
    </citation>
    <scope>NUCLEOTIDE SEQUENCE [LARGE SCALE GENOMIC DNA]</scope>
    <source>
        <strain evidence="5 6">M625</strain>
    </source>
</reference>
<keyword evidence="6" id="KW-1185">Reference proteome</keyword>
<dbReference type="Pfam" id="PF12833">
    <property type="entry name" value="HTH_18"/>
    <property type="match status" value="1"/>
</dbReference>
<comment type="caution">
    <text evidence="5">The sequence shown here is derived from an EMBL/GenBank/DDBJ whole genome shotgun (WGS) entry which is preliminary data.</text>
</comment>
<dbReference type="PANTHER" id="PTHR43280">
    <property type="entry name" value="ARAC-FAMILY TRANSCRIPTIONAL REGULATOR"/>
    <property type="match status" value="1"/>
</dbReference>
<feature type="domain" description="HTH araC/xylS-type" evidence="4">
    <location>
        <begin position="198"/>
        <end position="303"/>
    </location>
</feature>
<dbReference type="RefSeq" id="WP_140594199.1">
    <property type="nucleotide sequence ID" value="NZ_VFWZ01000004.1"/>
</dbReference>
<evidence type="ECO:0000259" key="4">
    <source>
        <dbReference type="PROSITE" id="PS01124"/>
    </source>
</evidence>
<name>A0A504JBE5_9FLAO</name>
<accession>A0A504JBE5</accession>
<dbReference type="SUPFAM" id="SSF46689">
    <property type="entry name" value="Homeodomain-like"/>
    <property type="match status" value="1"/>
</dbReference>
<dbReference type="PROSITE" id="PS01124">
    <property type="entry name" value="HTH_ARAC_FAMILY_2"/>
    <property type="match status" value="1"/>
</dbReference>
<dbReference type="InterPro" id="IPR018060">
    <property type="entry name" value="HTH_AraC"/>
</dbReference>
<keyword evidence="2" id="KW-0238">DNA-binding</keyword>
<evidence type="ECO:0000256" key="1">
    <source>
        <dbReference type="ARBA" id="ARBA00023015"/>
    </source>
</evidence>
<protein>
    <submittedName>
        <fullName evidence="5">Helix-turn-helix transcriptional regulator</fullName>
    </submittedName>
</protein>
<proteinExistence type="predicted"/>
<keyword evidence="3" id="KW-0804">Transcription</keyword>
<keyword evidence="1" id="KW-0805">Transcription regulation</keyword>
<organism evidence="5 6">
    <name type="scientific">Aquimarina algicola</name>
    <dbReference type="NCBI Taxonomy" id="2589995"/>
    <lineage>
        <taxon>Bacteria</taxon>
        <taxon>Pseudomonadati</taxon>
        <taxon>Bacteroidota</taxon>
        <taxon>Flavobacteriia</taxon>
        <taxon>Flavobacteriales</taxon>
        <taxon>Flavobacteriaceae</taxon>
        <taxon>Aquimarina</taxon>
    </lineage>
</organism>